<protein>
    <submittedName>
        <fullName evidence="8">C1q-related factor-like</fullName>
    </submittedName>
</protein>
<dbReference type="Gene3D" id="2.60.120.40">
    <property type="match status" value="1"/>
</dbReference>
<feature type="signal peptide" evidence="5">
    <location>
        <begin position="1"/>
        <end position="18"/>
    </location>
</feature>
<dbReference type="AlphaFoldDB" id="A0A6P7I0Y4"/>
<dbReference type="SUPFAM" id="SSF49842">
    <property type="entry name" value="TNF-like"/>
    <property type="match status" value="1"/>
</dbReference>
<evidence type="ECO:0000313" key="8">
    <source>
        <dbReference type="RefSeq" id="XP_028261665.1"/>
    </source>
</evidence>
<feature type="chain" id="PRO_5028229479" evidence="5">
    <location>
        <begin position="19"/>
        <end position="215"/>
    </location>
</feature>
<dbReference type="PANTHER" id="PTHR22923">
    <property type="entry name" value="CEREBELLIN-RELATED"/>
    <property type="match status" value="1"/>
</dbReference>
<dbReference type="Proteomes" id="UP000515145">
    <property type="component" value="Chromosome 5"/>
</dbReference>
<keyword evidence="2" id="KW-0964">Secreted</keyword>
<dbReference type="InterPro" id="IPR050822">
    <property type="entry name" value="Cerebellin_Synaptic_Org"/>
</dbReference>
<dbReference type="PROSITE" id="PS50871">
    <property type="entry name" value="C1Q"/>
    <property type="match status" value="1"/>
</dbReference>
<dbReference type="InterPro" id="IPR001073">
    <property type="entry name" value="C1q_dom"/>
</dbReference>
<dbReference type="FunCoup" id="A0A6P7I0Y4">
    <property type="interactions" value="12"/>
</dbReference>
<dbReference type="RefSeq" id="XP_028261665.1">
    <property type="nucleotide sequence ID" value="XM_028405864.1"/>
</dbReference>
<gene>
    <name evidence="8" type="primary">LOC114435896</name>
</gene>
<keyword evidence="4" id="KW-0175">Coiled coil</keyword>
<evidence type="ECO:0000256" key="3">
    <source>
        <dbReference type="ARBA" id="ARBA00022729"/>
    </source>
</evidence>
<evidence type="ECO:0000256" key="2">
    <source>
        <dbReference type="ARBA" id="ARBA00022525"/>
    </source>
</evidence>
<evidence type="ECO:0000256" key="1">
    <source>
        <dbReference type="ARBA" id="ARBA00004613"/>
    </source>
</evidence>
<name>A0A6P7I0Y4_9TELE</name>
<evidence type="ECO:0000256" key="5">
    <source>
        <dbReference type="SAM" id="SignalP"/>
    </source>
</evidence>
<dbReference type="PANTHER" id="PTHR22923:SF102">
    <property type="entry name" value="CEREBELLIN 13-RELATED"/>
    <property type="match status" value="1"/>
</dbReference>
<evidence type="ECO:0000313" key="7">
    <source>
        <dbReference type="Proteomes" id="UP000515145"/>
    </source>
</evidence>
<sequence>MNVNISVLMLLFCGLTLAQNTEETQSCSPDMCELLKEFGAMKEKLAATENRLKDSETRLTNSETRQMNSETQIVALNSKLGIKVVFSARTSTSGAIGPFNTDTTLVYGTVITNEGNAYNQNTGIFTAPVAGTYYFTFFYHAGGHQKSKLTLVKNSQFIVDSSDHQTADDKADNGGNAAFVQLQRGDQVFVRMTANTHVWGDGYCTSFSGFLVSQN</sequence>
<feature type="coiled-coil region" evidence="4">
    <location>
        <begin position="38"/>
        <end position="65"/>
    </location>
</feature>
<organism evidence="7 8">
    <name type="scientific">Parambassis ranga</name>
    <name type="common">Indian glassy fish</name>
    <dbReference type="NCBI Taxonomy" id="210632"/>
    <lineage>
        <taxon>Eukaryota</taxon>
        <taxon>Metazoa</taxon>
        <taxon>Chordata</taxon>
        <taxon>Craniata</taxon>
        <taxon>Vertebrata</taxon>
        <taxon>Euteleostomi</taxon>
        <taxon>Actinopterygii</taxon>
        <taxon>Neopterygii</taxon>
        <taxon>Teleostei</taxon>
        <taxon>Neoteleostei</taxon>
        <taxon>Acanthomorphata</taxon>
        <taxon>Ovalentaria</taxon>
        <taxon>Ambassidae</taxon>
        <taxon>Parambassis</taxon>
    </lineage>
</organism>
<evidence type="ECO:0000256" key="4">
    <source>
        <dbReference type="SAM" id="Coils"/>
    </source>
</evidence>
<accession>A0A6P7I0Y4</accession>
<dbReference type="Pfam" id="PF00386">
    <property type="entry name" value="C1q"/>
    <property type="match status" value="1"/>
</dbReference>
<feature type="domain" description="C1q" evidence="6">
    <location>
        <begin position="79"/>
        <end position="215"/>
    </location>
</feature>
<dbReference type="GeneID" id="114435896"/>
<keyword evidence="3 5" id="KW-0732">Signal</keyword>
<keyword evidence="7" id="KW-1185">Reference proteome</keyword>
<dbReference type="SMART" id="SM00110">
    <property type="entry name" value="C1Q"/>
    <property type="match status" value="1"/>
</dbReference>
<proteinExistence type="predicted"/>
<comment type="subcellular location">
    <subcellularLocation>
        <location evidence="1">Secreted</location>
    </subcellularLocation>
</comment>
<evidence type="ECO:0000259" key="6">
    <source>
        <dbReference type="PROSITE" id="PS50871"/>
    </source>
</evidence>
<reference evidence="8" key="1">
    <citation type="submission" date="2025-08" db="UniProtKB">
        <authorList>
            <consortium name="RefSeq"/>
        </authorList>
    </citation>
    <scope>IDENTIFICATION</scope>
</reference>
<dbReference type="OrthoDB" id="6154955at2759"/>
<dbReference type="GO" id="GO:0005576">
    <property type="term" value="C:extracellular region"/>
    <property type="evidence" value="ECO:0007669"/>
    <property type="project" value="UniProtKB-SubCell"/>
</dbReference>
<dbReference type="InParanoid" id="A0A6P7I0Y4"/>
<dbReference type="PRINTS" id="PR00007">
    <property type="entry name" value="COMPLEMNTC1Q"/>
</dbReference>
<dbReference type="InterPro" id="IPR008983">
    <property type="entry name" value="Tumour_necrosis_fac-like_dom"/>
</dbReference>